<evidence type="ECO:0000313" key="2">
    <source>
        <dbReference type="EMBL" id="CAE8642716.1"/>
    </source>
</evidence>
<dbReference type="EMBL" id="CAJNNV010033195">
    <property type="protein sequence ID" value="CAE8642716.1"/>
    <property type="molecule type" value="Genomic_DNA"/>
</dbReference>
<gene>
    <name evidence="1" type="ORF">PGLA1383_LOCUS41833</name>
    <name evidence="2" type="ORF">PGLA1383_LOCUS57129</name>
</gene>
<keyword evidence="3" id="KW-1185">Reference proteome</keyword>
<comment type="caution">
    <text evidence="1">The sequence shown here is derived from an EMBL/GenBank/DDBJ whole genome shotgun (WGS) entry which is preliminary data.</text>
</comment>
<evidence type="ECO:0000313" key="1">
    <source>
        <dbReference type="EMBL" id="CAE8624728.1"/>
    </source>
</evidence>
<protein>
    <submittedName>
        <fullName evidence="1">Uncharacterized protein</fullName>
    </submittedName>
</protein>
<dbReference type="EMBL" id="CAJNNV010028474">
    <property type="protein sequence ID" value="CAE8624728.1"/>
    <property type="molecule type" value="Genomic_DNA"/>
</dbReference>
<sequence length="353" mass="38873">MQEAGLVYGSLEESCPLCDGVSGWPSGAKVESGLRIEEAVPEQKPELPALLLSSPKHKRRATCADDHSPLANVARDRSMQRSMNDFINEEIGSVRWLKGNGNLCYTTSNARSYEYSALRCGASVLASLPSFDFEAAWRGSLSSECSATLEEWLVQRILSPAFSEMSYSRFPYIFGEESSARAAMDSFQGNCVAFAEYLVRKLQEELGLPDDLGPDEQETIKVAFIIPSTLPEAYHQAGYPHWGHAAVAIPLEHQGCIILDPAIRLHLPVVLREDGDEHAFDWADGPPAKGLPKVSSIRWRFVLDANAGKVHAFSPQQPDVVNFIYSHATVLSRALTALFMVSNSYVPIKSKKI</sequence>
<dbReference type="AlphaFoldDB" id="A0A813GPG2"/>
<evidence type="ECO:0000313" key="3">
    <source>
        <dbReference type="Proteomes" id="UP000654075"/>
    </source>
</evidence>
<name>A0A813GPG2_POLGL</name>
<dbReference type="Proteomes" id="UP000654075">
    <property type="component" value="Unassembled WGS sequence"/>
</dbReference>
<accession>A0A813GPG2</accession>
<reference evidence="1" key="1">
    <citation type="submission" date="2021-02" db="EMBL/GenBank/DDBJ databases">
        <authorList>
            <person name="Dougan E. K."/>
            <person name="Rhodes N."/>
            <person name="Thang M."/>
            <person name="Chan C."/>
        </authorList>
    </citation>
    <scope>NUCLEOTIDE SEQUENCE</scope>
</reference>
<organism evidence="1 3">
    <name type="scientific">Polarella glacialis</name>
    <name type="common">Dinoflagellate</name>
    <dbReference type="NCBI Taxonomy" id="89957"/>
    <lineage>
        <taxon>Eukaryota</taxon>
        <taxon>Sar</taxon>
        <taxon>Alveolata</taxon>
        <taxon>Dinophyceae</taxon>
        <taxon>Suessiales</taxon>
        <taxon>Suessiaceae</taxon>
        <taxon>Polarella</taxon>
    </lineage>
</organism>
<proteinExistence type="predicted"/>